<keyword evidence="2" id="KW-1185">Reference proteome</keyword>
<dbReference type="EMBL" id="KZ503291">
    <property type="protein sequence ID" value="PKU66178.1"/>
    <property type="molecule type" value="Genomic_DNA"/>
</dbReference>
<keyword evidence="1" id="KW-0687">Ribonucleoprotein</keyword>
<proteinExistence type="predicted"/>
<evidence type="ECO:0000313" key="2">
    <source>
        <dbReference type="Proteomes" id="UP000233837"/>
    </source>
</evidence>
<dbReference type="STRING" id="906689.A0A2I0VRZ0"/>
<protein>
    <submittedName>
        <fullName evidence="1">60S ribosomal protein L18a-3</fullName>
    </submittedName>
</protein>
<sequence>MKWLLVIVFSSHAFKSSRLQLFPRSSANAKVPNNSMTQRSISWPLVFKKVRPPSRKLKTTLKASRPNLFM</sequence>
<organism evidence="1 2">
    <name type="scientific">Dendrobium catenatum</name>
    <dbReference type="NCBI Taxonomy" id="906689"/>
    <lineage>
        <taxon>Eukaryota</taxon>
        <taxon>Viridiplantae</taxon>
        <taxon>Streptophyta</taxon>
        <taxon>Embryophyta</taxon>
        <taxon>Tracheophyta</taxon>
        <taxon>Spermatophyta</taxon>
        <taxon>Magnoliopsida</taxon>
        <taxon>Liliopsida</taxon>
        <taxon>Asparagales</taxon>
        <taxon>Orchidaceae</taxon>
        <taxon>Epidendroideae</taxon>
        <taxon>Malaxideae</taxon>
        <taxon>Dendrobiinae</taxon>
        <taxon>Dendrobium</taxon>
    </lineage>
</organism>
<reference evidence="1 2" key="1">
    <citation type="journal article" date="2016" name="Sci. Rep.">
        <title>The Dendrobium catenatum Lindl. genome sequence provides insights into polysaccharide synthase, floral development and adaptive evolution.</title>
        <authorList>
            <person name="Zhang G.Q."/>
            <person name="Xu Q."/>
            <person name="Bian C."/>
            <person name="Tsai W.C."/>
            <person name="Yeh C.M."/>
            <person name="Liu K.W."/>
            <person name="Yoshida K."/>
            <person name="Zhang L.S."/>
            <person name="Chang S.B."/>
            <person name="Chen F."/>
            <person name="Shi Y."/>
            <person name="Su Y.Y."/>
            <person name="Zhang Y.Q."/>
            <person name="Chen L.J."/>
            <person name="Yin Y."/>
            <person name="Lin M."/>
            <person name="Huang H."/>
            <person name="Deng H."/>
            <person name="Wang Z.W."/>
            <person name="Zhu S.L."/>
            <person name="Zhao X."/>
            <person name="Deng C."/>
            <person name="Niu S.C."/>
            <person name="Huang J."/>
            <person name="Wang M."/>
            <person name="Liu G.H."/>
            <person name="Yang H.J."/>
            <person name="Xiao X.J."/>
            <person name="Hsiao Y.Y."/>
            <person name="Wu W.L."/>
            <person name="Chen Y.Y."/>
            <person name="Mitsuda N."/>
            <person name="Ohme-Takagi M."/>
            <person name="Luo Y.B."/>
            <person name="Van de Peer Y."/>
            <person name="Liu Z.J."/>
        </authorList>
    </citation>
    <scope>NUCLEOTIDE SEQUENCE [LARGE SCALE GENOMIC DNA]</scope>
    <source>
        <tissue evidence="1">The whole plant</tissue>
    </source>
</reference>
<evidence type="ECO:0000313" key="1">
    <source>
        <dbReference type="EMBL" id="PKU66178.1"/>
    </source>
</evidence>
<reference evidence="1 2" key="2">
    <citation type="journal article" date="2017" name="Nature">
        <title>The Apostasia genome and the evolution of orchids.</title>
        <authorList>
            <person name="Zhang G.Q."/>
            <person name="Liu K.W."/>
            <person name="Li Z."/>
            <person name="Lohaus R."/>
            <person name="Hsiao Y.Y."/>
            <person name="Niu S.C."/>
            <person name="Wang J.Y."/>
            <person name="Lin Y.C."/>
            <person name="Xu Q."/>
            <person name="Chen L.J."/>
            <person name="Yoshida K."/>
            <person name="Fujiwara S."/>
            <person name="Wang Z.W."/>
            <person name="Zhang Y.Q."/>
            <person name="Mitsuda N."/>
            <person name="Wang M."/>
            <person name="Liu G.H."/>
            <person name="Pecoraro L."/>
            <person name="Huang H.X."/>
            <person name="Xiao X.J."/>
            <person name="Lin M."/>
            <person name="Wu X.Y."/>
            <person name="Wu W.L."/>
            <person name="Chen Y.Y."/>
            <person name="Chang S.B."/>
            <person name="Sakamoto S."/>
            <person name="Ohme-Takagi M."/>
            <person name="Yagi M."/>
            <person name="Zeng S.J."/>
            <person name="Shen C.Y."/>
            <person name="Yeh C.M."/>
            <person name="Luo Y.B."/>
            <person name="Tsai W.C."/>
            <person name="Van de Peer Y."/>
            <person name="Liu Z.J."/>
        </authorList>
    </citation>
    <scope>NUCLEOTIDE SEQUENCE [LARGE SCALE GENOMIC DNA]</scope>
    <source>
        <tissue evidence="1">The whole plant</tissue>
    </source>
</reference>
<accession>A0A2I0VRZ0</accession>
<dbReference type="AlphaFoldDB" id="A0A2I0VRZ0"/>
<name>A0A2I0VRZ0_9ASPA</name>
<dbReference type="Proteomes" id="UP000233837">
    <property type="component" value="Unassembled WGS sequence"/>
</dbReference>
<dbReference type="GO" id="GO:0005840">
    <property type="term" value="C:ribosome"/>
    <property type="evidence" value="ECO:0007669"/>
    <property type="project" value="UniProtKB-KW"/>
</dbReference>
<gene>
    <name evidence="1" type="primary">RPL18AC</name>
    <name evidence="1" type="ORF">MA16_Dca009552</name>
</gene>
<keyword evidence="1" id="KW-0689">Ribosomal protein</keyword>